<dbReference type="EMBL" id="OB792771">
    <property type="protein sequence ID" value="CAD7424259.1"/>
    <property type="molecule type" value="Genomic_DNA"/>
</dbReference>
<proteinExistence type="predicted"/>
<dbReference type="AlphaFoldDB" id="A0A7R9HJ49"/>
<name>A0A7R9HJ49_9NEOP</name>
<organism evidence="1">
    <name type="scientific">Timema monikensis</name>
    <dbReference type="NCBI Taxonomy" id="170555"/>
    <lineage>
        <taxon>Eukaryota</taxon>
        <taxon>Metazoa</taxon>
        <taxon>Ecdysozoa</taxon>
        <taxon>Arthropoda</taxon>
        <taxon>Hexapoda</taxon>
        <taxon>Insecta</taxon>
        <taxon>Pterygota</taxon>
        <taxon>Neoptera</taxon>
        <taxon>Polyneoptera</taxon>
        <taxon>Phasmatodea</taxon>
        <taxon>Timematodea</taxon>
        <taxon>Timematoidea</taxon>
        <taxon>Timematidae</taxon>
        <taxon>Timema</taxon>
    </lineage>
</organism>
<evidence type="ECO:0000313" key="1">
    <source>
        <dbReference type="EMBL" id="CAD7424259.1"/>
    </source>
</evidence>
<accession>A0A7R9HJ49</accession>
<reference evidence="1" key="1">
    <citation type="submission" date="2020-11" db="EMBL/GenBank/DDBJ databases">
        <authorList>
            <person name="Tran Van P."/>
        </authorList>
    </citation>
    <scope>NUCLEOTIDE SEQUENCE</scope>
</reference>
<sequence>MLGWLHNLGHHSRNRDSTANDREVGVQIRLAELRDPPKWSSTLPRRKCGRRLTTRAAPLALFKSLGESPLQWQDGLEVFYRAISSDERENPAYVPNEEWGRLNIEELNPHLRDPGLPSSPDRDSNLDLPVLGSLAQHDTCALANCATTAGDSQEK</sequence>
<protein>
    <submittedName>
        <fullName evidence="1">Uncharacterized protein</fullName>
    </submittedName>
</protein>
<gene>
    <name evidence="1" type="ORF">TMSB3V08_LOCUS1217</name>
</gene>